<protein>
    <submittedName>
        <fullName evidence="1">Uncharacterized protein</fullName>
    </submittedName>
</protein>
<evidence type="ECO:0000313" key="2">
    <source>
        <dbReference type="Proteomes" id="UP000319296"/>
    </source>
</evidence>
<organism evidence="1 2">
    <name type="scientific">Candidatus Acididesulfobacter diazotrophicus</name>
    <dbReference type="NCBI Taxonomy" id="2597226"/>
    <lineage>
        <taxon>Bacteria</taxon>
        <taxon>Deltaproteobacteria</taxon>
        <taxon>Candidatus Acidulodesulfobacterales</taxon>
        <taxon>Candidatus Acididesulfobacter</taxon>
    </lineage>
</organism>
<gene>
    <name evidence="1" type="ORF">EVG15_03690</name>
</gene>
<dbReference type="EMBL" id="SGBB01000004">
    <property type="protein sequence ID" value="RZD18925.1"/>
    <property type="molecule type" value="Genomic_DNA"/>
</dbReference>
<accession>A0A519BNS7</accession>
<evidence type="ECO:0000313" key="1">
    <source>
        <dbReference type="EMBL" id="RZD18925.1"/>
    </source>
</evidence>
<proteinExistence type="predicted"/>
<reference evidence="1 2" key="1">
    <citation type="journal article" date="2019" name="ISME J.">
        <title>Insights into ecological role of a new deltaproteobacterial order Candidatus Acidulodesulfobacterales by metagenomics and metatranscriptomics.</title>
        <authorList>
            <person name="Tan S."/>
            <person name="Liu J."/>
            <person name="Fang Y."/>
            <person name="Hedlund B.P."/>
            <person name="Lian Z.H."/>
            <person name="Huang L.Y."/>
            <person name="Li J.T."/>
            <person name="Huang L.N."/>
            <person name="Li W.J."/>
            <person name="Jiang H.C."/>
            <person name="Dong H.L."/>
            <person name="Shu W.S."/>
        </authorList>
    </citation>
    <scope>NUCLEOTIDE SEQUENCE [LARGE SCALE GENOMIC DNA]</scope>
    <source>
        <strain evidence="1">AP1</strain>
    </source>
</reference>
<dbReference type="AlphaFoldDB" id="A0A519BNS7"/>
<name>A0A519BNS7_9DELT</name>
<sequence>MDKEKINQVIDYIDSLLQKIKSEVVKVDKEKINQVIDYLNSLSHKAKDVVTKSAATKNDASKSVTAKTEEVKEAVKMDEEEIRRIIDFVVYLAHSLVDIVVHAKHLSDKEGSDKTNDNDNTPEIIAKILHIIIDVLQKLSYSITANANKSNKS</sequence>
<dbReference type="Proteomes" id="UP000319296">
    <property type="component" value="Unassembled WGS sequence"/>
</dbReference>
<comment type="caution">
    <text evidence="1">The sequence shown here is derived from an EMBL/GenBank/DDBJ whole genome shotgun (WGS) entry which is preliminary data.</text>
</comment>